<organism evidence="2 3">
    <name type="scientific">Rhizoclosmatium globosum</name>
    <dbReference type="NCBI Taxonomy" id="329046"/>
    <lineage>
        <taxon>Eukaryota</taxon>
        <taxon>Fungi</taxon>
        <taxon>Fungi incertae sedis</taxon>
        <taxon>Chytridiomycota</taxon>
        <taxon>Chytridiomycota incertae sedis</taxon>
        <taxon>Chytridiomycetes</taxon>
        <taxon>Chytridiales</taxon>
        <taxon>Chytriomycetaceae</taxon>
        <taxon>Rhizoclosmatium</taxon>
    </lineage>
</organism>
<feature type="compositionally biased region" description="Basic and acidic residues" evidence="1">
    <location>
        <begin position="376"/>
        <end position="386"/>
    </location>
</feature>
<feature type="compositionally biased region" description="Polar residues" evidence="1">
    <location>
        <begin position="76"/>
        <end position="86"/>
    </location>
</feature>
<protein>
    <submittedName>
        <fullName evidence="2">Uncharacterized protein</fullName>
    </submittedName>
</protein>
<feature type="region of interest" description="Disordered" evidence="1">
    <location>
        <begin position="337"/>
        <end position="403"/>
    </location>
</feature>
<keyword evidence="3" id="KW-1185">Reference proteome</keyword>
<dbReference type="EMBL" id="MCGO01000015">
    <property type="protein sequence ID" value="ORY46964.1"/>
    <property type="molecule type" value="Genomic_DNA"/>
</dbReference>
<feature type="region of interest" description="Disordered" evidence="1">
    <location>
        <begin position="68"/>
        <end position="91"/>
    </location>
</feature>
<accession>A0A1Y2CJD5</accession>
<comment type="caution">
    <text evidence="2">The sequence shown here is derived from an EMBL/GenBank/DDBJ whole genome shotgun (WGS) entry which is preliminary data.</text>
</comment>
<evidence type="ECO:0000313" key="2">
    <source>
        <dbReference type="EMBL" id="ORY46964.1"/>
    </source>
</evidence>
<sequence length="403" mass="44364">MSELEITTIPGERSLHVQTDGLVNNDQQTSVPSNEDIEQPAVTLSDYDLDSSRTASVDSSVYSVTGSPYSVHSEFSPPTATANFSPKAQKKGKMVDSTQSNIFSRFCFFPRLIASTDPHQALRYKVAGISPSNSVKSAASQILHDVQIHNARTFPACASTISRVSVLSTASSIAVYEKIVHKTSIHSDFDIRPPDMMDHVPYQPSVDSLDGAPSNNNLIPWDVRRGSNLSATSSVAQYDRIVQRGRIYSSFGQNDDTQYSGGFKKRQKSEHSLDSNNGGDVITSFGTAPTRGYHTSDPRDAEIEQMVALTAQMQKQMNLLVEQNEKLQQALVEARAAKADEESTPQKSKRSIAAVMRNSEADSGNAWMPRFSAPVTKKEGEEEKQTRKPPFSLFKSKFFGKRK</sequence>
<dbReference type="AlphaFoldDB" id="A0A1Y2CJD5"/>
<dbReference type="Proteomes" id="UP000193642">
    <property type="component" value="Unassembled WGS sequence"/>
</dbReference>
<feature type="compositionally biased region" description="Low complexity" evidence="1">
    <location>
        <begin position="388"/>
        <end position="397"/>
    </location>
</feature>
<evidence type="ECO:0000313" key="3">
    <source>
        <dbReference type="Proteomes" id="UP000193642"/>
    </source>
</evidence>
<reference evidence="2 3" key="1">
    <citation type="submission" date="2016-07" db="EMBL/GenBank/DDBJ databases">
        <title>Pervasive Adenine N6-methylation of Active Genes in Fungi.</title>
        <authorList>
            <consortium name="DOE Joint Genome Institute"/>
            <person name="Mondo S.J."/>
            <person name="Dannebaum R.O."/>
            <person name="Kuo R.C."/>
            <person name="Labutti K."/>
            <person name="Haridas S."/>
            <person name="Kuo A."/>
            <person name="Salamov A."/>
            <person name="Ahrendt S.R."/>
            <person name="Lipzen A."/>
            <person name="Sullivan W."/>
            <person name="Andreopoulos W.B."/>
            <person name="Clum A."/>
            <person name="Lindquist E."/>
            <person name="Daum C."/>
            <person name="Ramamoorthy G.K."/>
            <person name="Gryganskyi A."/>
            <person name="Culley D."/>
            <person name="Magnuson J.K."/>
            <person name="James T.Y."/>
            <person name="O'Malley M.A."/>
            <person name="Stajich J.E."/>
            <person name="Spatafora J.W."/>
            <person name="Visel A."/>
            <person name="Grigoriev I.V."/>
        </authorList>
    </citation>
    <scope>NUCLEOTIDE SEQUENCE [LARGE SCALE GENOMIC DNA]</scope>
    <source>
        <strain evidence="2 3">JEL800</strain>
    </source>
</reference>
<feature type="region of interest" description="Disordered" evidence="1">
    <location>
        <begin position="258"/>
        <end position="297"/>
    </location>
</feature>
<name>A0A1Y2CJD5_9FUNG</name>
<proteinExistence type="predicted"/>
<evidence type="ECO:0000256" key="1">
    <source>
        <dbReference type="SAM" id="MobiDB-lite"/>
    </source>
</evidence>
<gene>
    <name evidence="2" type="ORF">BCR33DRAFT_848988</name>
</gene>